<proteinExistence type="predicted"/>
<gene>
    <name evidence="1" type="ORF">ACFQ2O_05925</name>
</gene>
<organism evidence="1 2">
    <name type="scientific">Pontibacter rugosus</name>
    <dbReference type="NCBI Taxonomy" id="1745966"/>
    <lineage>
        <taxon>Bacteria</taxon>
        <taxon>Pseudomonadati</taxon>
        <taxon>Bacteroidota</taxon>
        <taxon>Cytophagia</taxon>
        <taxon>Cytophagales</taxon>
        <taxon>Hymenobacteraceae</taxon>
        <taxon>Pontibacter</taxon>
    </lineage>
</organism>
<name>A0ABW3SPA1_9BACT</name>
<evidence type="ECO:0000313" key="1">
    <source>
        <dbReference type="EMBL" id="MFD1185741.1"/>
    </source>
</evidence>
<comment type="caution">
    <text evidence="1">The sequence shown here is derived from an EMBL/GenBank/DDBJ whole genome shotgun (WGS) entry which is preliminary data.</text>
</comment>
<protein>
    <submittedName>
        <fullName evidence="1">Uncharacterized protein</fullName>
    </submittedName>
</protein>
<evidence type="ECO:0000313" key="2">
    <source>
        <dbReference type="Proteomes" id="UP001597094"/>
    </source>
</evidence>
<dbReference type="Proteomes" id="UP001597094">
    <property type="component" value="Unassembled WGS sequence"/>
</dbReference>
<keyword evidence="2" id="KW-1185">Reference proteome</keyword>
<dbReference type="RefSeq" id="WP_377523907.1">
    <property type="nucleotide sequence ID" value="NZ_JBHTLD010000034.1"/>
</dbReference>
<accession>A0ABW3SPA1</accession>
<dbReference type="EMBL" id="JBHTLD010000034">
    <property type="protein sequence ID" value="MFD1185741.1"/>
    <property type="molecule type" value="Genomic_DNA"/>
</dbReference>
<sequence>MQHTRDKDAILQLTNKILPKLAERIHANLSAVTPLFEDYKLEKVTDTWTKDPHADDDTEISIENGNVQQVGLKLRLEGFNRAGADAFDLNKNLIFKLELYDYSVGSGTGNSWLEKPYLENWSDSEVDEIAVNWVEELIEEITQRVAGIGE</sequence>
<reference evidence="2" key="1">
    <citation type="journal article" date="2019" name="Int. J. Syst. Evol. Microbiol.">
        <title>The Global Catalogue of Microorganisms (GCM) 10K type strain sequencing project: providing services to taxonomists for standard genome sequencing and annotation.</title>
        <authorList>
            <consortium name="The Broad Institute Genomics Platform"/>
            <consortium name="The Broad Institute Genome Sequencing Center for Infectious Disease"/>
            <person name="Wu L."/>
            <person name="Ma J."/>
        </authorList>
    </citation>
    <scope>NUCLEOTIDE SEQUENCE [LARGE SCALE GENOMIC DNA]</scope>
    <source>
        <strain evidence="2">JCM 31319</strain>
    </source>
</reference>